<dbReference type="Pfam" id="PF25474">
    <property type="entry name" value="TPR_TmcB"/>
    <property type="match status" value="1"/>
</dbReference>
<evidence type="ECO:0000256" key="1">
    <source>
        <dbReference type="ARBA" id="ARBA00004370"/>
    </source>
</evidence>
<evidence type="ECO:0008006" key="14">
    <source>
        <dbReference type="Google" id="ProtNLM"/>
    </source>
</evidence>
<dbReference type="GO" id="GO:0004383">
    <property type="term" value="F:guanylate cyclase activity"/>
    <property type="evidence" value="ECO:0007669"/>
    <property type="project" value="TreeGrafter"/>
</dbReference>
<evidence type="ECO:0000256" key="2">
    <source>
        <dbReference type="ARBA" id="ARBA00022692"/>
    </source>
</evidence>
<dbReference type="Proteomes" id="UP000816034">
    <property type="component" value="Unassembled WGS sequence"/>
</dbReference>
<dbReference type="EMBL" id="PYSW02000051">
    <property type="protein sequence ID" value="KAG2373717.1"/>
    <property type="molecule type" value="Genomic_DNA"/>
</dbReference>
<dbReference type="InterPro" id="IPR029787">
    <property type="entry name" value="Nucleotide_cyclase"/>
</dbReference>
<feature type="transmembrane region" description="Helical" evidence="9">
    <location>
        <begin position="181"/>
        <end position="207"/>
    </location>
</feature>
<dbReference type="Gene3D" id="3.30.70.1230">
    <property type="entry name" value="Nucleotide cyclase"/>
    <property type="match status" value="1"/>
</dbReference>
<evidence type="ECO:0000313" key="13">
    <source>
        <dbReference type="Proteomes" id="UP000816034"/>
    </source>
</evidence>
<feature type="domain" description="PAS" evidence="10">
    <location>
        <begin position="1338"/>
        <end position="1408"/>
    </location>
</feature>
<feature type="region of interest" description="Disordered" evidence="8">
    <location>
        <begin position="1"/>
        <end position="23"/>
    </location>
</feature>
<comment type="similarity">
    <text evidence="7">Belongs to the adenylyl cyclase class-4/guanylyl cyclase family.</text>
</comment>
<dbReference type="SMART" id="SM00091">
    <property type="entry name" value="PAS"/>
    <property type="match status" value="1"/>
</dbReference>
<accession>A0AA88KIB0</accession>
<evidence type="ECO:0000256" key="7">
    <source>
        <dbReference type="RuleBase" id="RU000405"/>
    </source>
</evidence>
<evidence type="ECO:0000313" key="12">
    <source>
        <dbReference type="EMBL" id="KAG2373717.1"/>
    </source>
</evidence>
<evidence type="ECO:0000256" key="8">
    <source>
        <dbReference type="SAM" id="MobiDB-lite"/>
    </source>
</evidence>
<comment type="caution">
    <text evidence="12">The sequence shown here is derived from an EMBL/GenBank/DDBJ whole genome shotgun (WGS) entry which is preliminary data.</text>
</comment>
<keyword evidence="6 7" id="KW-0456">Lyase</keyword>
<dbReference type="GO" id="GO:0035556">
    <property type="term" value="P:intracellular signal transduction"/>
    <property type="evidence" value="ECO:0007669"/>
    <property type="project" value="InterPro"/>
</dbReference>
<feature type="transmembrane region" description="Helical" evidence="9">
    <location>
        <begin position="1038"/>
        <end position="1061"/>
    </location>
</feature>
<dbReference type="RefSeq" id="XP_044542891.1">
    <property type="nucleotide sequence ID" value="XM_044687502.1"/>
</dbReference>
<dbReference type="NCBIfam" id="TIGR00229">
    <property type="entry name" value="sensory_box"/>
    <property type="match status" value="1"/>
</dbReference>
<dbReference type="Gene3D" id="3.30.450.20">
    <property type="entry name" value="PAS domain"/>
    <property type="match status" value="1"/>
</dbReference>
<reference evidence="12 13" key="1">
    <citation type="journal article" date="2018" name="BMC Genomics">
        <title>The genome of Naegleria lovaniensis, the basis for a comparative approach to unravel pathogenicity factors of the human pathogenic amoeba N. fowleri.</title>
        <authorList>
            <person name="Liechti N."/>
            <person name="Schurch N."/>
            <person name="Bruggmann R."/>
            <person name="Wittwer M."/>
        </authorList>
    </citation>
    <scope>NUCLEOTIDE SEQUENCE [LARGE SCALE GENOMIC DNA]</scope>
    <source>
        <strain evidence="12 13">ATCC 30569</strain>
    </source>
</reference>
<dbReference type="GO" id="GO:0007168">
    <property type="term" value="P:receptor guanylyl cyclase signaling pathway"/>
    <property type="evidence" value="ECO:0007669"/>
    <property type="project" value="TreeGrafter"/>
</dbReference>
<name>A0AA88KIB0_NAELO</name>
<dbReference type="Pfam" id="PF00211">
    <property type="entry name" value="Guanylate_cyc"/>
    <property type="match status" value="1"/>
</dbReference>
<keyword evidence="3" id="KW-0547">Nucleotide-binding</keyword>
<proteinExistence type="inferred from homology"/>
<dbReference type="Pfam" id="PF13426">
    <property type="entry name" value="PAS_9"/>
    <property type="match status" value="1"/>
</dbReference>
<evidence type="ECO:0000259" key="11">
    <source>
        <dbReference type="PROSITE" id="PS50125"/>
    </source>
</evidence>
<feature type="transmembrane region" description="Helical" evidence="9">
    <location>
        <begin position="228"/>
        <end position="248"/>
    </location>
</feature>
<feature type="transmembrane region" description="Helical" evidence="9">
    <location>
        <begin position="339"/>
        <end position="357"/>
    </location>
</feature>
<dbReference type="CDD" id="cd07302">
    <property type="entry name" value="CHD"/>
    <property type="match status" value="1"/>
</dbReference>
<feature type="compositionally biased region" description="Polar residues" evidence="8">
    <location>
        <begin position="9"/>
        <end position="18"/>
    </location>
</feature>
<keyword evidence="5 9" id="KW-0472">Membrane</keyword>
<feature type="transmembrane region" description="Helical" evidence="9">
    <location>
        <begin position="761"/>
        <end position="779"/>
    </location>
</feature>
<feature type="domain" description="Guanylate cyclase" evidence="11">
    <location>
        <begin position="1499"/>
        <end position="1629"/>
    </location>
</feature>
<dbReference type="PROSITE" id="PS50125">
    <property type="entry name" value="GUANYLATE_CYCLASE_2"/>
    <property type="match status" value="1"/>
</dbReference>
<feature type="transmembrane region" description="Helical" evidence="9">
    <location>
        <begin position="268"/>
        <end position="294"/>
    </location>
</feature>
<dbReference type="PANTHER" id="PTHR11920:SF335">
    <property type="entry name" value="GUANYLATE CYCLASE"/>
    <property type="match status" value="1"/>
</dbReference>
<dbReference type="GO" id="GO:0005886">
    <property type="term" value="C:plasma membrane"/>
    <property type="evidence" value="ECO:0007669"/>
    <property type="project" value="TreeGrafter"/>
</dbReference>
<dbReference type="GeneID" id="68104260"/>
<dbReference type="SMART" id="SM00044">
    <property type="entry name" value="CYCc"/>
    <property type="match status" value="1"/>
</dbReference>
<protein>
    <recommendedName>
        <fullName evidence="14">Adenylate and Guanylate cyclase catalytic domain containing protein</fullName>
    </recommendedName>
</protein>
<dbReference type="InterPro" id="IPR050401">
    <property type="entry name" value="Cyclic_nucleotide_synthase"/>
</dbReference>
<dbReference type="InterPro" id="IPR057352">
    <property type="entry name" value="TPR_TmcB/C"/>
</dbReference>
<dbReference type="GO" id="GO:0000166">
    <property type="term" value="F:nucleotide binding"/>
    <property type="evidence" value="ECO:0007669"/>
    <property type="project" value="UniProtKB-KW"/>
</dbReference>
<feature type="transmembrane region" description="Helical" evidence="9">
    <location>
        <begin position="315"/>
        <end position="333"/>
    </location>
</feature>
<keyword evidence="4 9" id="KW-1133">Transmembrane helix</keyword>
<dbReference type="InterPro" id="IPR018297">
    <property type="entry name" value="A/G_cyclase_CS"/>
</dbReference>
<dbReference type="SUPFAM" id="SSF55785">
    <property type="entry name" value="PYP-like sensor domain (PAS domain)"/>
    <property type="match status" value="1"/>
</dbReference>
<evidence type="ECO:0000256" key="6">
    <source>
        <dbReference type="ARBA" id="ARBA00023239"/>
    </source>
</evidence>
<dbReference type="CDD" id="cd00130">
    <property type="entry name" value="PAS"/>
    <property type="match status" value="1"/>
</dbReference>
<evidence type="ECO:0000259" key="10">
    <source>
        <dbReference type="PROSITE" id="PS50112"/>
    </source>
</evidence>
<feature type="transmembrane region" description="Helical" evidence="9">
    <location>
        <begin position="369"/>
        <end position="391"/>
    </location>
</feature>
<gene>
    <name evidence="12" type="ORF">C9374_011806</name>
</gene>
<feature type="transmembrane region" description="Helical" evidence="9">
    <location>
        <begin position="403"/>
        <end position="429"/>
    </location>
</feature>
<evidence type="ECO:0000256" key="3">
    <source>
        <dbReference type="ARBA" id="ARBA00022741"/>
    </source>
</evidence>
<feature type="transmembrane region" description="Helical" evidence="9">
    <location>
        <begin position="1246"/>
        <end position="1268"/>
    </location>
</feature>
<dbReference type="PROSITE" id="PS50112">
    <property type="entry name" value="PAS"/>
    <property type="match status" value="1"/>
</dbReference>
<feature type="transmembrane region" description="Helical" evidence="9">
    <location>
        <begin position="115"/>
        <end position="135"/>
    </location>
</feature>
<dbReference type="GO" id="GO:0004016">
    <property type="term" value="F:adenylate cyclase activity"/>
    <property type="evidence" value="ECO:0007669"/>
    <property type="project" value="TreeGrafter"/>
</dbReference>
<comment type="subcellular location">
    <subcellularLocation>
        <location evidence="1">Membrane</location>
    </subcellularLocation>
</comment>
<dbReference type="GO" id="GO:0001653">
    <property type="term" value="F:peptide receptor activity"/>
    <property type="evidence" value="ECO:0007669"/>
    <property type="project" value="TreeGrafter"/>
</dbReference>
<dbReference type="InterPro" id="IPR000014">
    <property type="entry name" value="PAS"/>
</dbReference>
<feature type="transmembrane region" description="Helical" evidence="9">
    <location>
        <begin position="965"/>
        <end position="989"/>
    </location>
</feature>
<sequence length="1689" mass="188923">MSHPPAGTSIRNPSSSTVDESDEVASFRNDDVASTGHPSMAVGAQSMIHYTHSIFSGANGFGNRSVATSSSSLSNTSSDAIGSNGSVSKQILDKTMNFLVSLNSKKARQDSMKSVLLHFVIYGYMLFCTVVLSSVPSTLYEEGTLSASNADSKGSAPLWGVIAGWIQRVLFYPINAGAEHYSYVVVIALSATFVFLEALTLFMYYVYYMLHSRGHRFSEKVKKLVLPFTIFMLPLSYWMIWLHCIPMSSSFMSSRNEYFPSIVTNSTLNIVFMAIGSIGVLLNIVIGIIGTIVTCETIPPTATRFASFTIDRPDIVIAITLLNQLSVVFTVILNTNNVIASSVVKFILSGLVSIYFLRKCPYFKIWENGVVFGCLLAKTLGSIGPLVAGAIKPIVITQLETIGGLMFGITVTLQVLGFLVGTVSLSIYVRLLVSSVKKYISNTMTEFPDKSGAHQIYSSFEGRKSMNQLVLYLRLSIESAFSESPSALDVSLQFLKHCSNKSCSNVDFLLVGAVIATFYSSHEDVFTSNTHAMNMLINAKKNNPSQTQKYMILLRSKELEINTEKISNISVELRQALQRIQRKQQAISYFHKEFFKELLSEKPSLTKLLNINRSATKLLSDCDSGYRTLYSKNSNDKILLRSYAMFLESFKWEFEAANELLEEANAADDDDPKKIATNVTKKHSLPYKFNKSTRVHPTSSLNAYPQPKKISQVDKTTEEEMGRIEDEDNWESVSNGGDLDKKENVLRLSINTTEENTMIKIWFAAFCLLSIVVVPILFATSSIKLNQVSARVALEEKVCSLSGIPHLIIAQIRSVQSKYRYSNTPEKKAEIPFVVSKATSQLKLLLEKVNSVKLASTSGEFIPEVVTTFTDVKWPYYIPIKQNNEFADPIFEAGNSSISQFVDLMLIQGSQILTLIDDLEAFNLTRSNFPFLVFYLNRREMTTACDNFCTSFIQSSKSEIYQGSIAFYSVCGVVLGVYLAFSIIFIVVARNHLLQIERILKYIFISIPKEESGRVFHSLEFKTTHHSYKETSSIFTPYLIYMLVSLSIIVIIVISSILIIIEFDRNVSTSTSTMQTVSLLNTVVRTSMRVNFRLNELVVKSKLMLIPWNIVKEDNMHELRNCDQAWREISVGGANTGYESPISGLSSEIDVLFTGTCNSTNSTLTNKTLSFHEIDLYYECQGMNQLVSEFISQAIELNNDYYSNYYDQQTAITIYFKNIYFVSISFANKSFEFISKYVTYAKNASLSLSISAFAISISLCLLLLLWSYSTLSKYWDEKHNARTLLNYISGEAIDQNEDLKQYVMAHNIPNKYPKPVQKFTNMMGLTNHSVSSDLSEDPMSMTKSIMNAAADGCIVCNPEGSIVIFNKAAENMFGYHQSELLGAPLTSLFSIADQQKIEKSIFSITSSKNAYTETFELSPVRKNKTCFSASVSISISFFNKKSIIACFVKDITSEKKQTALISEEKKKSEELLLNILPLPVAIRLKQGETSICEKFNDLTILFSDMVGFTSMSSTMTPNDLIVMLGDIVLNFDKLTEKYYIDKIKTIGDAYFCVAGAHASKSSDHAERMLKFSIDVFAFLNTFNKQNGWEKKINVRIGLHTGDCVGGVIGFKKFAYDLWGDSINVASRMESTGVPGRIHISRSTYERVHDLGFEFEEREGIQVKGKGLMKTYLLASKHHLPAIEDAPIQE</sequence>
<organism evidence="12 13">
    <name type="scientific">Naegleria lovaniensis</name>
    <name type="common">Amoeba</name>
    <dbReference type="NCBI Taxonomy" id="51637"/>
    <lineage>
        <taxon>Eukaryota</taxon>
        <taxon>Discoba</taxon>
        <taxon>Heterolobosea</taxon>
        <taxon>Tetramitia</taxon>
        <taxon>Eutetramitia</taxon>
        <taxon>Vahlkampfiidae</taxon>
        <taxon>Naegleria</taxon>
    </lineage>
</organism>
<evidence type="ECO:0000256" key="4">
    <source>
        <dbReference type="ARBA" id="ARBA00022989"/>
    </source>
</evidence>
<dbReference type="PANTHER" id="PTHR11920">
    <property type="entry name" value="GUANYLYL CYCLASE"/>
    <property type="match status" value="1"/>
</dbReference>
<keyword evidence="2 9" id="KW-0812">Transmembrane</keyword>
<keyword evidence="13" id="KW-1185">Reference proteome</keyword>
<evidence type="ECO:0000256" key="5">
    <source>
        <dbReference type="ARBA" id="ARBA00023136"/>
    </source>
</evidence>
<dbReference type="InterPro" id="IPR001054">
    <property type="entry name" value="A/G_cyclase"/>
</dbReference>
<dbReference type="InterPro" id="IPR035965">
    <property type="entry name" value="PAS-like_dom_sf"/>
</dbReference>
<evidence type="ECO:0000256" key="9">
    <source>
        <dbReference type="SAM" id="Phobius"/>
    </source>
</evidence>
<dbReference type="SUPFAM" id="SSF55073">
    <property type="entry name" value="Nucleotide cyclase"/>
    <property type="match status" value="1"/>
</dbReference>
<dbReference type="PROSITE" id="PS00452">
    <property type="entry name" value="GUANYLATE_CYCLASE_1"/>
    <property type="match status" value="1"/>
</dbReference>